<organism evidence="12 13">
    <name type="scientific">Lymnaea stagnalis</name>
    <name type="common">Great pond snail</name>
    <name type="synonym">Helix stagnalis</name>
    <dbReference type="NCBI Taxonomy" id="6523"/>
    <lineage>
        <taxon>Eukaryota</taxon>
        <taxon>Metazoa</taxon>
        <taxon>Spiralia</taxon>
        <taxon>Lophotrochozoa</taxon>
        <taxon>Mollusca</taxon>
        <taxon>Gastropoda</taxon>
        <taxon>Heterobranchia</taxon>
        <taxon>Euthyneura</taxon>
        <taxon>Panpulmonata</taxon>
        <taxon>Hygrophila</taxon>
        <taxon>Lymnaeoidea</taxon>
        <taxon>Lymnaeidae</taxon>
        <taxon>Lymnaea</taxon>
    </lineage>
</organism>
<comment type="function">
    <text evidence="8">Thiol protease. Has a role as a digestive enzyme.</text>
</comment>
<dbReference type="InterPro" id="IPR025661">
    <property type="entry name" value="Pept_asp_AS"/>
</dbReference>
<dbReference type="PANTHER" id="PTHR12411">
    <property type="entry name" value="CYSTEINE PROTEASE FAMILY C1-RELATED"/>
    <property type="match status" value="1"/>
</dbReference>
<keyword evidence="5" id="KW-0788">Thiol protease</keyword>
<keyword evidence="3 10" id="KW-0732">Signal</keyword>
<keyword evidence="4" id="KW-0378">Hydrolase</keyword>
<dbReference type="GO" id="GO:0006508">
    <property type="term" value="P:proteolysis"/>
    <property type="evidence" value="ECO:0007669"/>
    <property type="project" value="UniProtKB-KW"/>
</dbReference>
<evidence type="ECO:0000256" key="2">
    <source>
        <dbReference type="ARBA" id="ARBA00022670"/>
    </source>
</evidence>
<evidence type="ECO:0000256" key="10">
    <source>
        <dbReference type="SAM" id="SignalP"/>
    </source>
</evidence>
<dbReference type="Pfam" id="PF00112">
    <property type="entry name" value="Peptidase_C1"/>
    <property type="match status" value="1"/>
</dbReference>
<evidence type="ECO:0000256" key="9">
    <source>
        <dbReference type="ARBA" id="ARBA00073107"/>
    </source>
</evidence>
<dbReference type="Gene3D" id="3.90.70.10">
    <property type="entry name" value="Cysteine proteinases"/>
    <property type="match status" value="1"/>
</dbReference>
<reference evidence="12 13" key="1">
    <citation type="submission" date="2024-04" db="EMBL/GenBank/DDBJ databases">
        <authorList>
            <consortium name="Genoscope - CEA"/>
            <person name="William W."/>
        </authorList>
    </citation>
    <scope>NUCLEOTIDE SEQUENCE [LARGE SCALE GENOMIC DNA]</scope>
</reference>
<dbReference type="Proteomes" id="UP001497497">
    <property type="component" value="Unassembled WGS sequence"/>
</dbReference>
<dbReference type="EMBL" id="CAXITT010000752">
    <property type="protein sequence ID" value="CAL1545937.1"/>
    <property type="molecule type" value="Genomic_DNA"/>
</dbReference>
<evidence type="ECO:0000256" key="6">
    <source>
        <dbReference type="ARBA" id="ARBA00023145"/>
    </source>
</evidence>
<dbReference type="PROSITE" id="PS00639">
    <property type="entry name" value="THIOL_PROTEASE_HIS"/>
    <property type="match status" value="1"/>
</dbReference>
<dbReference type="SMART" id="SM00645">
    <property type="entry name" value="Pept_C1"/>
    <property type="match status" value="1"/>
</dbReference>
<feature type="signal peptide" evidence="10">
    <location>
        <begin position="1"/>
        <end position="23"/>
    </location>
</feature>
<keyword evidence="13" id="KW-1185">Reference proteome</keyword>
<evidence type="ECO:0000256" key="8">
    <source>
        <dbReference type="ARBA" id="ARBA00055576"/>
    </source>
</evidence>
<feature type="domain" description="Peptidase C1A papain C-terminal" evidence="11">
    <location>
        <begin position="91"/>
        <end position="336"/>
    </location>
</feature>
<sequence length="337" mass="37317">MFFQRPIMKLCVALCAFLAVATATPFHMEPLSDAQIFYINNLVNATWKAGRNFHPDEIRRVRGLLGVNMKENRAYNRLHLKYKQVQVSNDLPTDFDPRTKWPQCASLNEIRDQANCGSCWAFGSAEAMTDRICIAGLGDVHISAEDINDCCKSCGMGCNGGYPAAAWEWYVDTGVVTGGQYGTNEGCMPYSLPHCDHHTTGKYQPCPASTKTPKCVKKCRTGYAKSYSNDKTRGKKSYGVRGVQQIMQELVDNGPVTAAFDVYSDFLSYKSGVYQHTTGSYEGGHAVKIIGYGTESGKDYWLVANSWNEDWGDKGFFKIAKGKNECSIESEIVSGDP</sequence>
<dbReference type="PRINTS" id="PR00705">
    <property type="entry name" value="PAPAIN"/>
</dbReference>
<name>A0AAV2IJK1_LYMST</name>
<dbReference type="InterPro" id="IPR013128">
    <property type="entry name" value="Peptidase_C1A"/>
</dbReference>
<comment type="similarity">
    <text evidence="1">Belongs to the peptidase C1 family.</text>
</comment>
<dbReference type="CDD" id="cd02620">
    <property type="entry name" value="Peptidase_C1A_CathepsinB"/>
    <property type="match status" value="1"/>
</dbReference>
<dbReference type="SUPFAM" id="SSF54001">
    <property type="entry name" value="Cysteine proteinases"/>
    <property type="match status" value="1"/>
</dbReference>
<evidence type="ECO:0000256" key="3">
    <source>
        <dbReference type="ARBA" id="ARBA00022729"/>
    </source>
</evidence>
<evidence type="ECO:0000313" key="12">
    <source>
        <dbReference type="EMBL" id="CAL1545937.1"/>
    </source>
</evidence>
<keyword evidence="2" id="KW-0645">Protease</keyword>
<dbReference type="GO" id="GO:0004197">
    <property type="term" value="F:cysteine-type endopeptidase activity"/>
    <property type="evidence" value="ECO:0007669"/>
    <property type="project" value="InterPro"/>
</dbReference>
<evidence type="ECO:0000256" key="1">
    <source>
        <dbReference type="ARBA" id="ARBA00008455"/>
    </source>
</evidence>
<protein>
    <recommendedName>
        <fullName evidence="9">Cathepsin B-like cysteine proteinase</fullName>
    </recommendedName>
</protein>
<evidence type="ECO:0000256" key="7">
    <source>
        <dbReference type="ARBA" id="ARBA00023157"/>
    </source>
</evidence>
<dbReference type="Pfam" id="PF08127">
    <property type="entry name" value="Propeptide_C1"/>
    <property type="match status" value="1"/>
</dbReference>
<evidence type="ECO:0000256" key="5">
    <source>
        <dbReference type="ARBA" id="ARBA00022807"/>
    </source>
</evidence>
<comment type="caution">
    <text evidence="12">The sequence shown here is derived from an EMBL/GenBank/DDBJ whole genome shotgun (WGS) entry which is preliminary data.</text>
</comment>
<dbReference type="PROSITE" id="PS00640">
    <property type="entry name" value="THIOL_PROTEASE_ASN"/>
    <property type="match status" value="1"/>
</dbReference>
<evidence type="ECO:0000259" key="11">
    <source>
        <dbReference type="SMART" id="SM00645"/>
    </source>
</evidence>
<dbReference type="PROSITE" id="PS00139">
    <property type="entry name" value="THIOL_PROTEASE_CYS"/>
    <property type="match status" value="1"/>
</dbReference>
<evidence type="ECO:0000313" key="13">
    <source>
        <dbReference type="Proteomes" id="UP001497497"/>
    </source>
</evidence>
<keyword evidence="7" id="KW-1015">Disulfide bond</keyword>
<dbReference type="InterPro" id="IPR000668">
    <property type="entry name" value="Peptidase_C1A_C"/>
</dbReference>
<evidence type="ECO:0000256" key="4">
    <source>
        <dbReference type="ARBA" id="ARBA00022801"/>
    </source>
</evidence>
<keyword evidence="6" id="KW-0865">Zymogen</keyword>
<dbReference type="InterPro" id="IPR038765">
    <property type="entry name" value="Papain-like_cys_pep_sf"/>
</dbReference>
<accession>A0AAV2IJK1</accession>
<dbReference type="AlphaFoldDB" id="A0AAV2IJK1"/>
<dbReference type="InterPro" id="IPR000169">
    <property type="entry name" value="Pept_cys_AS"/>
</dbReference>
<dbReference type="InterPro" id="IPR012599">
    <property type="entry name" value="Propeptide_C1A"/>
</dbReference>
<feature type="chain" id="PRO_5043841983" description="Cathepsin B-like cysteine proteinase" evidence="10">
    <location>
        <begin position="24"/>
        <end position="337"/>
    </location>
</feature>
<proteinExistence type="inferred from homology"/>
<dbReference type="InterPro" id="IPR025660">
    <property type="entry name" value="Pept_his_AS"/>
</dbReference>
<gene>
    <name evidence="12" type="ORF">GSLYS_00019314001</name>
</gene>
<dbReference type="FunFam" id="3.90.70.10:FF:000031">
    <property type="entry name" value="Cathepsin B"/>
    <property type="match status" value="1"/>
</dbReference>